<dbReference type="VEuPathDB" id="VectorBase:ISCI012871"/>
<dbReference type="VEuPathDB" id="VectorBase:ISCW012871"/>
<keyword evidence="4" id="KW-1185">Reference proteome</keyword>
<reference evidence="3" key="2">
    <citation type="submission" date="2020-05" db="UniProtKB">
        <authorList>
            <consortium name="EnsemblMetazoa"/>
        </authorList>
    </citation>
    <scope>IDENTIFICATION</scope>
    <source>
        <strain evidence="3">wikel</strain>
    </source>
</reference>
<dbReference type="EnsemblMetazoa" id="ISCW012871-RA">
    <property type="protein sequence ID" value="ISCW012871-PA"/>
    <property type="gene ID" value="ISCW012871"/>
</dbReference>
<gene>
    <name evidence="2" type="ORF">IscW_ISCW012871</name>
</gene>
<organism>
    <name type="scientific">Ixodes scapularis</name>
    <name type="common">Black-legged tick</name>
    <name type="synonym">Deer tick</name>
    <dbReference type="NCBI Taxonomy" id="6945"/>
    <lineage>
        <taxon>Eukaryota</taxon>
        <taxon>Metazoa</taxon>
        <taxon>Ecdysozoa</taxon>
        <taxon>Arthropoda</taxon>
        <taxon>Chelicerata</taxon>
        <taxon>Arachnida</taxon>
        <taxon>Acari</taxon>
        <taxon>Parasitiformes</taxon>
        <taxon>Ixodida</taxon>
        <taxon>Ixodoidea</taxon>
        <taxon>Ixodidae</taxon>
        <taxon>Ixodinae</taxon>
        <taxon>Ixodes</taxon>
    </lineage>
</organism>
<dbReference type="AlphaFoldDB" id="B7QD83"/>
<dbReference type="VEuPathDB" id="VectorBase:ISCP_022519"/>
<evidence type="ECO:0000256" key="1">
    <source>
        <dbReference type="SAM" id="MobiDB-lite"/>
    </source>
</evidence>
<protein>
    <submittedName>
        <fullName evidence="2 3">Uncharacterized protein</fullName>
    </submittedName>
</protein>
<sequence>MSAAKKGATGGGDNPPSAPGSTAPSQRVRPSPKYEVKGTSCGVACLKYVFIIANVIVWSTTGLCGLAGFNLSP</sequence>
<feature type="region of interest" description="Disordered" evidence="1">
    <location>
        <begin position="1"/>
        <end position="36"/>
    </location>
</feature>
<dbReference type="InParanoid" id="B7QD83"/>
<name>B7QD83_IXOSC</name>
<reference evidence="2 4" key="1">
    <citation type="submission" date="2008-03" db="EMBL/GenBank/DDBJ databases">
        <title>Annotation of Ixodes scapularis.</title>
        <authorList>
            <consortium name="Ixodes scapularis Genome Project Consortium"/>
            <person name="Caler E."/>
            <person name="Hannick L.I."/>
            <person name="Bidwell S."/>
            <person name="Joardar V."/>
            <person name="Thiagarajan M."/>
            <person name="Amedeo P."/>
            <person name="Galinsky K.J."/>
            <person name="Schobel S."/>
            <person name="Inman J."/>
            <person name="Hostetler J."/>
            <person name="Miller J."/>
            <person name="Hammond M."/>
            <person name="Megy K."/>
            <person name="Lawson D."/>
            <person name="Kodira C."/>
            <person name="Sutton G."/>
            <person name="Meyer J."/>
            <person name="Hill C.A."/>
            <person name="Birren B."/>
            <person name="Nene V."/>
            <person name="Collins F."/>
            <person name="Alarcon-Chaidez F."/>
            <person name="Wikel S."/>
            <person name="Strausberg R."/>
        </authorList>
    </citation>
    <scope>NUCLEOTIDE SEQUENCE [LARGE SCALE GENOMIC DNA]</scope>
    <source>
        <strain evidence="4">Wikel</strain>
        <strain evidence="2">Wikel colony</strain>
    </source>
</reference>
<dbReference type="OrthoDB" id="71600at2759"/>
<dbReference type="HOGENOM" id="CLU_2707548_0_0_1"/>
<dbReference type="PaxDb" id="6945-B7QD83"/>
<accession>B7QD83</accession>
<evidence type="ECO:0000313" key="4">
    <source>
        <dbReference type="Proteomes" id="UP000001555"/>
    </source>
</evidence>
<evidence type="ECO:0000313" key="3">
    <source>
        <dbReference type="EnsemblMetazoa" id="ISCW012871-PA"/>
    </source>
</evidence>
<dbReference type="EMBL" id="DS911694">
    <property type="protein sequence ID" value="EEC16805.1"/>
    <property type="molecule type" value="Genomic_DNA"/>
</dbReference>
<evidence type="ECO:0000313" key="2">
    <source>
        <dbReference type="EMBL" id="EEC16805.1"/>
    </source>
</evidence>
<proteinExistence type="predicted"/>
<dbReference type="Proteomes" id="UP000001555">
    <property type="component" value="Unassembled WGS sequence"/>
</dbReference>
<dbReference type="EMBL" id="ABJB010210181">
    <property type="status" value="NOT_ANNOTATED_CDS"/>
    <property type="molecule type" value="Genomic_DNA"/>
</dbReference>